<dbReference type="EMBL" id="PTJA01000006">
    <property type="protein sequence ID" value="PPK80630.1"/>
    <property type="molecule type" value="Genomic_DNA"/>
</dbReference>
<gene>
    <name evidence="1" type="ORF">BXY41_106220</name>
</gene>
<proteinExistence type="predicted"/>
<organism evidence="1 2">
    <name type="scientific">Lacrimispora xylanisolvens</name>
    <dbReference type="NCBI Taxonomy" id="384636"/>
    <lineage>
        <taxon>Bacteria</taxon>
        <taxon>Bacillati</taxon>
        <taxon>Bacillota</taxon>
        <taxon>Clostridia</taxon>
        <taxon>Lachnospirales</taxon>
        <taxon>Lachnospiraceae</taxon>
        <taxon>Lacrimispora</taxon>
    </lineage>
</organism>
<comment type="caution">
    <text evidence="1">The sequence shown here is derived from an EMBL/GenBank/DDBJ whole genome shotgun (WGS) entry which is preliminary data.</text>
</comment>
<dbReference type="RefSeq" id="WP_104437315.1">
    <property type="nucleotide sequence ID" value="NZ_PTJA01000006.1"/>
</dbReference>
<evidence type="ECO:0000313" key="1">
    <source>
        <dbReference type="EMBL" id="PPK80630.1"/>
    </source>
</evidence>
<keyword evidence="2" id="KW-1185">Reference proteome</keyword>
<sequence>MNVEKHIREKERLNQALNGKLDLLTISMKALFKEYNIDLMPGVAFDVCRHVIEELHLDRLNLPE</sequence>
<evidence type="ECO:0000313" key="2">
    <source>
        <dbReference type="Proteomes" id="UP000237749"/>
    </source>
</evidence>
<protein>
    <submittedName>
        <fullName evidence="1">Uncharacterized protein</fullName>
    </submittedName>
</protein>
<accession>A0A2S6HSG4</accession>
<dbReference type="AlphaFoldDB" id="A0A2S6HSG4"/>
<dbReference type="Proteomes" id="UP000237749">
    <property type="component" value="Unassembled WGS sequence"/>
</dbReference>
<reference evidence="1 2" key="1">
    <citation type="submission" date="2018-02" db="EMBL/GenBank/DDBJ databases">
        <title>Genomic Encyclopedia of Archaeal and Bacterial Type Strains, Phase II (KMG-II): from individual species to whole genera.</title>
        <authorList>
            <person name="Goeker M."/>
        </authorList>
    </citation>
    <scope>NUCLEOTIDE SEQUENCE [LARGE SCALE GENOMIC DNA]</scope>
    <source>
        <strain evidence="1 2">DSM 3808</strain>
    </source>
</reference>
<name>A0A2S6HSG4_9FIRM</name>